<gene>
    <name evidence="2" type="ORF">SAMN05421752_105158</name>
</gene>
<dbReference type="OrthoDB" id="146450at2157"/>
<protein>
    <recommendedName>
        <fullName evidence="4">Conditioned medium-induced protein 4</fullName>
    </recommendedName>
</protein>
<organism evidence="2 3">
    <name type="scientific">Natronorubrum thiooxidans</name>
    <dbReference type="NCBI Taxonomy" id="308853"/>
    <lineage>
        <taxon>Archaea</taxon>
        <taxon>Methanobacteriati</taxon>
        <taxon>Methanobacteriota</taxon>
        <taxon>Stenosarchaea group</taxon>
        <taxon>Halobacteria</taxon>
        <taxon>Halobacteriales</taxon>
        <taxon>Natrialbaceae</taxon>
        <taxon>Natronorubrum</taxon>
    </lineage>
</organism>
<dbReference type="STRING" id="308853.SAMN05421752_105158"/>
<evidence type="ECO:0000313" key="3">
    <source>
        <dbReference type="Proteomes" id="UP000185936"/>
    </source>
</evidence>
<name>A0A1N7EXT2_9EURY</name>
<sequence length="198" mass="22241">MNEKTEELRDLFTDVTDGEKTVTESQENTRGSLERDERTTTERLENVVAQMRDRYEFETALSDDALITVAKAFYDGDSDADIADDLDADVDAADVFEARLALHLVDESDADEVDLAAIRDREEDDATLAAEYNASEAKIRRYRRVAAAEDESRAANDRYRDEFDSILADADLSGRMATDVREDGLEDATEGMETKVDF</sequence>
<evidence type="ECO:0000256" key="1">
    <source>
        <dbReference type="SAM" id="MobiDB-lite"/>
    </source>
</evidence>
<dbReference type="Proteomes" id="UP000185936">
    <property type="component" value="Unassembled WGS sequence"/>
</dbReference>
<proteinExistence type="predicted"/>
<dbReference type="RefSeq" id="WP_076608847.1">
    <property type="nucleotide sequence ID" value="NZ_FTNR01000005.1"/>
</dbReference>
<evidence type="ECO:0000313" key="2">
    <source>
        <dbReference type="EMBL" id="SIR92870.1"/>
    </source>
</evidence>
<feature type="region of interest" description="Disordered" evidence="1">
    <location>
        <begin position="1"/>
        <end position="40"/>
    </location>
</feature>
<evidence type="ECO:0008006" key="4">
    <source>
        <dbReference type="Google" id="ProtNLM"/>
    </source>
</evidence>
<reference evidence="3" key="1">
    <citation type="submission" date="2017-01" db="EMBL/GenBank/DDBJ databases">
        <authorList>
            <person name="Varghese N."/>
            <person name="Submissions S."/>
        </authorList>
    </citation>
    <scope>NUCLEOTIDE SEQUENCE [LARGE SCALE GENOMIC DNA]</scope>
    <source>
        <strain evidence="3">type strain: HArc-</strain>
    </source>
</reference>
<feature type="compositionally biased region" description="Basic and acidic residues" evidence="1">
    <location>
        <begin position="1"/>
        <end position="22"/>
    </location>
</feature>
<keyword evidence="3" id="KW-1185">Reference proteome</keyword>
<dbReference type="EMBL" id="FTNR01000005">
    <property type="protein sequence ID" value="SIR92870.1"/>
    <property type="molecule type" value="Genomic_DNA"/>
</dbReference>
<dbReference type="AlphaFoldDB" id="A0A1N7EXT2"/>
<accession>A0A1N7EXT2</accession>